<name>A0A3E5ECZ7_9BACT</name>
<reference evidence="3 4" key="1">
    <citation type="submission" date="2018-08" db="EMBL/GenBank/DDBJ databases">
        <title>A genome reference for cultivated species of the human gut microbiota.</title>
        <authorList>
            <person name="Zou Y."/>
            <person name="Xue W."/>
            <person name="Luo G."/>
        </authorList>
    </citation>
    <scope>NUCLEOTIDE SEQUENCE [LARGE SCALE GENOMIC DNA]</scope>
    <source>
        <strain evidence="3 4">AF24-12</strain>
    </source>
</reference>
<keyword evidence="2" id="KW-1133">Transmembrane helix</keyword>
<evidence type="ECO:0000256" key="2">
    <source>
        <dbReference type="SAM" id="Phobius"/>
    </source>
</evidence>
<dbReference type="Gene3D" id="2.40.160.20">
    <property type="match status" value="1"/>
</dbReference>
<dbReference type="InterPro" id="IPR011250">
    <property type="entry name" value="OMP/PagP_B-barrel"/>
</dbReference>
<evidence type="ECO:0008006" key="5">
    <source>
        <dbReference type="Google" id="ProtNLM"/>
    </source>
</evidence>
<protein>
    <recommendedName>
        <fullName evidence="5">PorT family protein</fullName>
    </recommendedName>
</protein>
<feature type="compositionally biased region" description="Polar residues" evidence="1">
    <location>
        <begin position="141"/>
        <end position="152"/>
    </location>
</feature>
<evidence type="ECO:0000313" key="3">
    <source>
        <dbReference type="EMBL" id="RGS17358.1"/>
    </source>
</evidence>
<dbReference type="AlphaFoldDB" id="A0A3E5ECZ7"/>
<feature type="region of interest" description="Disordered" evidence="1">
    <location>
        <begin position="132"/>
        <end position="152"/>
    </location>
</feature>
<accession>A0A3E5ECZ7</accession>
<sequence>MRKVMSNDWTNKLRDQLADYQEPVSHDLWAEIEQSLAQSKKVGDEETDVKKRPQTRYVVLKRWSVAAAIALLGVGGSYVYLHDDEPGQANLAVQSSFSTASSSSRTSSAVRAEAQSAGSENAILLAENNASAHQVNRHSSGRQLNHSKSSVSFQERTVAADNEVMFAAEVEMPEQSVNAEVNGRELSVLQKQNEDSERQMAVSSNHATKPLEADGGQKLYAGRAQDGHFERSYKDKYEQNWTMNLYAENVSLGSGSDGMSNGMYASSDPLAGGGFADHGVFMAAASPLRYAIPKYVEAKHHAPLAIGAQVGIGLAPRLSLSTGVVYTRVASDFKSYGVSEFDTHQVLHYVGVPLGLNYEVWSTGGFHAYVMAGGEADFNVKNDTKVSGHKEDVKRDGVQFSGKASLGAQYDVTPQVGFYIEPGAKYYFDNGSEIENTFKDKKWNFNLQFGLRINLK</sequence>
<keyword evidence="2" id="KW-0812">Transmembrane</keyword>
<dbReference type="Proteomes" id="UP000283872">
    <property type="component" value="Unassembled WGS sequence"/>
</dbReference>
<gene>
    <name evidence="3" type="ORF">DWY11_04720</name>
</gene>
<dbReference type="EMBL" id="QRVA01000007">
    <property type="protein sequence ID" value="RGS17358.1"/>
    <property type="molecule type" value="Genomic_DNA"/>
</dbReference>
<comment type="caution">
    <text evidence="3">The sequence shown here is derived from an EMBL/GenBank/DDBJ whole genome shotgun (WGS) entry which is preliminary data.</text>
</comment>
<feature type="transmembrane region" description="Helical" evidence="2">
    <location>
        <begin position="60"/>
        <end position="81"/>
    </location>
</feature>
<keyword evidence="2" id="KW-0472">Membrane</keyword>
<evidence type="ECO:0000256" key="1">
    <source>
        <dbReference type="SAM" id="MobiDB-lite"/>
    </source>
</evidence>
<proteinExistence type="predicted"/>
<evidence type="ECO:0000313" key="4">
    <source>
        <dbReference type="Proteomes" id="UP000283872"/>
    </source>
</evidence>
<organism evidence="3 4">
    <name type="scientific">Segatella copri</name>
    <dbReference type="NCBI Taxonomy" id="165179"/>
    <lineage>
        <taxon>Bacteria</taxon>
        <taxon>Pseudomonadati</taxon>
        <taxon>Bacteroidota</taxon>
        <taxon>Bacteroidia</taxon>
        <taxon>Bacteroidales</taxon>
        <taxon>Prevotellaceae</taxon>
        <taxon>Segatella</taxon>
    </lineage>
</organism>
<dbReference type="SUPFAM" id="SSF56925">
    <property type="entry name" value="OMPA-like"/>
    <property type="match status" value="1"/>
</dbReference>